<proteinExistence type="predicted"/>
<protein>
    <recommendedName>
        <fullName evidence="3">Tox-REase-5 domain-containing protein</fullName>
    </recommendedName>
</protein>
<feature type="non-terminal residue" evidence="1">
    <location>
        <position position="1"/>
    </location>
</feature>
<organism evidence="1 2">
    <name type="scientific">Roseburia inulinivorans</name>
    <dbReference type="NCBI Taxonomy" id="360807"/>
    <lineage>
        <taxon>Bacteria</taxon>
        <taxon>Bacillati</taxon>
        <taxon>Bacillota</taxon>
        <taxon>Clostridia</taxon>
        <taxon>Lachnospirales</taxon>
        <taxon>Lachnospiraceae</taxon>
        <taxon>Roseburia</taxon>
    </lineage>
</organism>
<sequence>AGVEKADALLVSRKVEYDDVWDLRNAGDVLESGSKGGTLAKGLIGHDFEDYLSKIIGGEGSFSVGGRDFDGGIDSRWWEAKSGNYWSMLEENPNKLTKFKSDMGDRLRIATENGATYEIFSNTPIPESIKQWLTKKGITFTELLD</sequence>
<accession>A0A412F9A5</accession>
<dbReference type="Proteomes" id="UP000285820">
    <property type="component" value="Unassembled WGS sequence"/>
</dbReference>
<reference evidence="1 2" key="1">
    <citation type="submission" date="2018-08" db="EMBL/GenBank/DDBJ databases">
        <title>A genome reference for cultivated species of the human gut microbiota.</title>
        <authorList>
            <person name="Zou Y."/>
            <person name="Xue W."/>
            <person name="Luo G."/>
        </authorList>
    </citation>
    <scope>NUCLEOTIDE SEQUENCE [LARGE SCALE GENOMIC DNA]</scope>
    <source>
        <strain evidence="1 2">AF24-4</strain>
    </source>
</reference>
<dbReference type="EMBL" id="QRUN01000078">
    <property type="protein sequence ID" value="RGR62668.1"/>
    <property type="molecule type" value="Genomic_DNA"/>
</dbReference>
<evidence type="ECO:0000313" key="1">
    <source>
        <dbReference type="EMBL" id="RGR62668.1"/>
    </source>
</evidence>
<evidence type="ECO:0000313" key="2">
    <source>
        <dbReference type="Proteomes" id="UP000285820"/>
    </source>
</evidence>
<comment type="caution">
    <text evidence="1">The sequence shown here is derived from an EMBL/GenBank/DDBJ whole genome shotgun (WGS) entry which is preliminary data.</text>
</comment>
<gene>
    <name evidence="1" type="ORF">DWY29_17425</name>
</gene>
<name>A0A412F9A5_9FIRM</name>
<evidence type="ECO:0008006" key="3">
    <source>
        <dbReference type="Google" id="ProtNLM"/>
    </source>
</evidence>
<dbReference type="AlphaFoldDB" id="A0A412F9A5"/>
<dbReference type="RefSeq" id="WP_181976720.1">
    <property type="nucleotide sequence ID" value="NZ_QRUN01000078.1"/>
</dbReference>